<feature type="region of interest" description="Disordered" evidence="6">
    <location>
        <begin position="63"/>
        <end position="86"/>
    </location>
</feature>
<sequence length="478" mass="54622">MMPSACNRILNISSVAIVGAGPSGIASAKYLLAENAFQRIDIFEQRAKIGGLWDYKSSHKRVSPDYPIPQTRHDQDPNENASPDTFLSPVYDRLETNIPRGLMGFSDLPWPKNSSLFPRHETVTEYIEHYAKDVQHLIKFGTRIIKAQPSDDDILPGWQITTENADKQRQQFHYDAIIASNGHFNVPHIPAIKGLDKWRSQDPDSISHSMFYKTPEDYRGKKTLLIGNGASGVDIATQIITTCAQPLLQSTRSESFLLSDSGTHRLDLPEIAHLDPSDHSATFMNGHVERDIDALLFCTGYFYSFPWLEVDPPLITDGTHVDNTYQHLFYRPIPTLAMPVLQQRVIPFPMAEAQAAVIARLWSNRISLPSEAEMEAWEERQQEESGVGRNFHLLKFPKDAEYINMMHDWAMSSDEPGKGKEPPRWGEQEFWLRERFPAIKKAYHDLGEERWTIKSVEELGFDFKKWEEEKAREEKGLV</sequence>
<keyword evidence="4" id="KW-0521">NADP</keyword>
<dbReference type="Gene3D" id="3.50.50.60">
    <property type="entry name" value="FAD/NAD(P)-binding domain"/>
    <property type="match status" value="2"/>
</dbReference>
<evidence type="ECO:0000256" key="6">
    <source>
        <dbReference type="SAM" id="MobiDB-lite"/>
    </source>
</evidence>
<dbReference type="InterPro" id="IPR050346">
    <property type="entry name" value="FMO-like"/>
</dbReference>
<dbReference type="AlphaFoldDB" id="A0A6A6G739"/>
<evidence type="ECO:0008006" key="9">
    <source>
        <dbReference type="Google" id="ProtNLM"/>
    </source>
</evidence>
<keyword evidence="5" id="KW-0560">Oxidoreductase</keyword>
<keyword evidence="2" id="KW-0285">Flavoprotein</keyword>
<evidence type="ECO:0000256" key="5">
    <source>
        <dbReference type="ARBA" id="ARBA00023002"/>
    </source>
</evidence>
<evidence type="ECO:0000256" key="3">
    <source>
        <dbReference type="ARBA" id="ARBA00022827"/>
    </source>
</evidence>
<dbReference type="PANTHER" id="PTHR23023">
    <property type="entry name" value="DIMETHYLANILINE MONOOXYGENASE"/>
    <property type="match status" value="1"/>
</dbReference>
<dbReference type="InterPro" id="IPR000960">
    <property type="entry name" value="Flavin_mOase"/>
</dbReference>
<dbReference type="InterPro" id="IPR036188">
    <property type="entry name" value="FAD/NAD-bd_sf"/>
</dbReference>
<dbReference type="GO" id="GO:0004499">
    <property type="term" value="F:N,N-dimethylaniline monooxygenase activity"/>
    <property type="evidence" value="ECO:0007669"/>
    <property type="project" value="InterPro"/>
</dbReference>
<evidence type="ECO:0000256" key="2">
    <source>
        <dbReference type="ARBA" id="ARBA00022630"/>
    </source>
</evidence>
<keyword evidence="8" id="KW-1185">Reference proteome</keyword>
<protein>
    <recommendedName>
        <fullName evidence="9">Flavin dependent monooxygenase</fullName>
    </recommendedName>
</protein>
<keyword evidence="3" id="KW-0274">FAD</keyword>
<organism evidence="7 8">
    <name type="scientific">Elsinoe ampelina</name>
    <dbReference type="NCBI Taxonomy" id="302913"/>
    <lineage>
        <taxon>Eukaryota</taxon>
        <taxon>Fungi</taxon>
        <taxon>Dikarya</taxon>
        <taxon>Ascomycota</taxon>
        <taxon>Pezizomycotina</taxon>
        <taxon>Dothideomycetes</taxon>
        <taxon>Dothideomycetidae</taxon>
        <taxon>Myriangiales</taxon>
        <taxon>Elsinoaceae</taxon>
        <taxon>Elsinoe</taxon>
    </lineage>
</organism>
<evidence type="ECO:0000256" key="1">
    <source>
        <dbReference type="ARBA" id="ARBA00009183"/>
    </source>
</evidence>
<evidence type="ECO:0000313" key="7">
    <source>
        <dbReference type="EMBL" id="KAF2221581.1"/>
    </source>
</evidence>
<dbReference type="GO" id="GO:0050661">
    <property type="term" value="F:NADP binding"/>
    <property type="evidence" value="ECO:0007669"/>
    <property type="project" value="InterPro"/>
</dbReference>
<proteinExistence type="inferred from homology"/>
<dbReference type="PRINTS" id="PR00370">
    <property type="entry name" value="FMOXYGENASE"/>
</dbReference>
<reference evidence="8" key="1">
    <citation type="journal article" date="2020" name="Stud. Mycol.">
        <title>101 Dothideomycetes genomes: A test case for predicting lifestyles and emergence of pathogens.</title>
        <authorList>
            <person name="Haridas S."/>
            <person name="Albert R."/>
            <person name="Binder M."/>
            <person name="Bloem J."/>
            <person name="LaButti K."/>
            <person name="Salamov A."/>
            <person name="Andreopoulos B."/>
            <person name="Baker S."/>
            <person name="Barry K."/>
            <person name="Bills G."/>
            <person name="Bluhm B."/>
            <person name="Cannon C."/>
            <person name="Castanera R."/>
            <person name="Culley D."/>
            <person name="Daum C."/>
            <person name="Ezra D."/>
            <person name="Gonzalez J."/>
            <person name="Henrissat B."/>
            <person name="Kuo A."/>
            <person name="Liang C."/>
            <person name="Lipzen A."/>
            <person name="Lutzoni F."/>
            <person name="Magnuson J."/>
            <person name="Mondo S."/>
            <person name="Nolan M."/>
            <person name="Ohm R."/>
            <person name="Pangilinan J."/>
            <person name="Park H.-J."/>
            <person name="Ramirez L."/>
            <person name="Alfaro M."/>
            <person name="Sun H."/>
            <person name="Tritt A."/>
            <person name="Yoshinaga Y."/>
            <person name="Zwiers L.-H."/>
            <person name="Turgeon B."/>
            <person name="Goodwin S."/>
            <person name="Spatafora J."/>
            <person name="Crous P."/>
            <person name="Grigoriev I."/>
        </authorList>
    </citation>
    <scope>NUCLEOTIDE SEQUENCE [LARGE SCALE GENOMIC DNA]</scope>
    <source>
        <strain evidence="8">CECT 20119</strain>
    </source>
</reference>
<evidence type="ECO:0000313" key="8">
    <source>
        <dbReference type="Proteomes" id="UP000799538"/>
    </source>
</evidence>
<name>A0A6A6G739_9PEZI</name>
<dbReference type="PIRSF" id="PIRSF000332">
    <property type="entry name" value="FMO"/>
    <property type="match status" value="1"/>
</dbReference>
<dbReference type="Proteomes" id="UP000799538">
    <property type="component" value="Unassembled WGS sequence"/>
</dbReference>
<dbReference type="Pfam" id="PF13450">
    <property type="entry name" value="NAD_binding_8"/>
    <property type="match status" value="1"/>
</dbReference>
<accession>A0A6A6G739</accession>
<dbReference type="InterPro" id="IPR020946">
    <property type="entry name" value="Flavin_mOase-like"/>
</dbReference>
<dbReference type="EMBL" id="ML992510">
    <property type="protein sequence ID" value="KAF2221581.1"/>
    <property type="molecule type" value="Genomic_DNA"/>
</dbReference>
<evidence type="ECO:0000256" key="4">
    <source>
        <dbReference type="ARBA" id="ARBA00022857"/>
    </source>
</evidence>
<gene>
    <name evidence="7" type="ORF">BDZ85DRAFT_18718</name>
</gene>
<dbReference type="Pfam" id="PF00743">
    <property type="entry name" value="FMO-like"/>
    <property type="match status" value="2"/>
</dbReference>
<dbReference type="GO" id="GO:0050660">
    <property type="term" value="F:flavin adenine dinucleotide binding"/>
    <property type="evidence" value="ECO:0007669"/>
    <property type="project" value="InterPro"/>
</dbReference>
<comment type="similarity">
    <text evidence="1">Belongs to the FMO family.</text>
</comment>
<dbReference type="OrthoDB" id="66881at2759"/>
<dbReference type="SUPFAM" id="SSF51905">
    <property type="entry name" value="FAD/NAD(P)-binding domain"/>
    <property type="match status" value="2"/>
</dbReference>